<accession>A0A5W8FSD1</accession>
<dbReference type="GO" id="GO:0006355">
    <property type="term" value="P:regulation of DNA-templated transcription"/>
    <property type="evidence" value="ECO:0007669"/>
    <property type="project" value="InterPro"/>
</dbReference>
<organism evidence="3">
    <name type="scientific">Salmonella oranienberg</name>
    <dbReference type="NCBI Taxonomy" id="28147"/>
    <lineage>
        <taxon>Bacteria</taxon>
        <taxon>Pseudomonadati</taxon>
        <taxon>Pseudomonadota</taxon>
        <taxon>Gammaproteobacteria</taxon>
        <taxon>Enterobacterales</taxon>
        <taxon>Enterobacteriaceae</taxon>
        <taxon>Salmonella</taxon>
    </lineage>
</organism>
<evidence type="ECO:0000256" key="2">
    <source>
        <dbReference type="ARBA" id="ARBA00023163"/>
    </source>
</evidence>
<dbReference type="InterPro" id="IPR053721">
    <property type="entry name" value="Fimbrial_Adhesin_Reg"/>
</dbReference>
<keyword evidence="1" id="KW-0805">Transcription regulation</keyword>
<gene>
    <name evidence="3" type="ORF">DUR78_20240</name>
</gene>
<comment type="caution">
    <text evidence="3">The sequence shown here is derived from an EMBL/GenBank/DDBJ whole genome shotgun (WGS) entry which is preliminary data.</text>
</comment>
<dbReference type="PRINTS" id="PR01554">
    <property type="entry name" value="FIMREGULATRY"/>
</dbReference>
<dbReference type="InterPro" id="IPR004356">
    <property type="entry name" value="Adhesin_operon_reg_prot"/>
</dbReference>
<sequence length="93" mass="10703">MSDSKVECSYRKNLGFLFPGKVHIEHFRLLADISHINSERILLALELFLVKGLTRQQACNMAGISQSCLSVKVRQMQDISRTVMQLYPWYNKG</sequence>
<name>A0A5W8FSD1_SALON</name>
<reference evidence="3" key="1">
    <citation type="submission" date="2018-07" db="EMBL/GenBank/DDBJ databases">
        <authorList>
            <person name="Ashton P.M."/>
            <person name="Dallman T."/>
            <person name="Nair S."/>
            <person name="De Pinna E."/>
            <person name="Peters T."/>
            <person name="Grant K."/>
        </authorList>
    </citation>
    <scope>NUCLEOTIDE SEQUENCE</scope>
    <source>
        <strain evidence="3">516939</strain>
    </source>
</reference>
<dbReference type="AlphaFoldDB" id="A0A5W8FSD1"/>
<keyword evidence="2" id="KW-0804">Transcription</keyword>
<protein>
    <submittedName>
        <fullName evidence="3">Transcriptional regulator</fullName>
    </submittedName>
</protein>
<proteinExistence type="predicted"/>
<dbReference type="Gene3D" id="1.10.10.2690">
    <property type="match status" value="1"/>
</dbReference>
<evidence type="ECO:0000313" key="3">
    <source>
        <dbReference type="EMBL" id="EBY0600989.1"/>
    </source>
</evidence>
<evidence type="ECO:0000256" key="1">
    <source>
        <dbReference type="ARBA" id="ARBA00023015"/>
    </source>
</evidence>
<dbReference type="Pfam" id="PF03333">
    <property type="entry name" value="PapB"/>
    <property type="match status" value="1"/>
</dbReference>
<dbReference type="EMBL" id="AAHMZU010000021">
    <property type="protein sequence ID" value="EBY0600989.1"/>
    <property type="molecule type" value="Genomic_DNA"/>
</dbReference>